<evidence type="ECO:0008006" key="4">
    <source>
        <dbReference type="Google" id="ProtNLM"/>
    </source>
</evidence>
<proteinExistence type="predicted"/>
<evidence type="ECO:0000256" key="1">
    <source>
        <dbReference type="SAM" id="MobiDB-lite"/>
    </source>
</evidence>
<feature type="non-terminal residue" evidence="2">
    <location>
        <position position="1"/>
    </location>
</feature>
<dbReference type="SUPFAM" id="SSF53335">
    <property type="entry name" value="S-adenosyl-L-methionine-dependent methyltransferases"/>
    <property type="match status" value="1"/>
</dbReference>
<dbReference type="InterPro" id="IPR029063">
    <property type="entry name" value="SAM-dependent_MTases_sf"/>
</dbReference>
<accession>A0A813KIV6</accession>
<evidence type="ECO:0000313" key="2">
    <source>
        <dbReference type="EMBL" id="CAE8701146.1"/>
    </source>
</evidence>
<gene>
    <name evidence="2" type="ORF">PGLA2088_LOCUS31907</name>
</gene>
<comment type="caution">
    <text evidence="2">The sequence shown here is derived from an EMBL/GenBank/DDBJ whole genome shotgun (WGS) entry which is preliminary data.</text>
</comment>
<protein>
    <recommendedName>
        <fullName evidence="4">Methyltransferase FkbM domain-containing protein</fullName>
    </recommendedName>
</protein>
<dbReference type="EMBL" id="CAJNNW010029686">
    <property type="protein sequence ID" value="CAE8701146.1"/>
    <property type="molecule type" value="Genomic_DNA"/>
</dbReference>
<sequence length="519" mass="57576">MASAVNGQAGYEPTMISSTQEPLTKDNGVGITPCPKTSGALSSQAHDNTLDSLATAAPSDSSSLLRLGHAGTMSSWAGSLGPLGPLETSPETTLESLVPQAEEDCTLDPVFLRSQTFPPNMPRLLGRSELLSTKSVGEFLDEHPSVHQRRDPPHSPPRFRERVSAADAAHFQAQGGVQDLRLAALVLWLPASTSGYASPKQQLPMALNILEGKAYPHHPVMLQVPQVAYEMEPGILTEICGLRIPAWFDCENLCNASQWDLPLGSAERCPFGNRFRYYYTVPSRWHTCHEHQAYRESGFSHLQINLPLVDEEYPEHVAVYQSVLRAHGSFRVIELGARWGTWGARAVALLRLANPMPYRAQFAELDPENCRGLSAVMQLNDIDHDLSCEAADPRSFGALTTDHQHIDLVHIDIQGAELRLLNDSSVRDIMETRVYRIIVGTHSELIHKKVAHLFRHWIPIFNLPVNSSHSRCFGPHLVKYLFSPLLFSSGPKFPGPEDWEKARETGCNHETPHGRVVHY</sequence>
<feature type="region of interest" description="Disordered" evidence="1">
    <location>
        <begin position="1"/>
        <end position="44"/>
    </location>
</feature>
<name>A0A813KIV6_POLGL</name>
<feature type="compositionally biased region" description="Basic and acidic residues" evidence="1">
    <location>
        <begin position="498"/>
        <end position="513"/>
    </location>
</feature>
<dbReference type="Proteomes" id="UP000626109">
    <property type="component" value="Unassembled WGS sequence"/>
</dbReference>
<feature type="region of interest" description="Disordered" evidence="1">
    <location>
        <begin position="498"/>
        <end position="519"/>
    </location>
</feature>
<dbReference type="AlphaFoldDB" id="A0A813KIV6"/>
<feature type="region of interest" description="Disordered" evidence="1">
    <location>
        <begin position="140"/>
        <end position="160"/>
    </location>
</feature>
<reference evidence="2" key="1">
    <citation type="submission" date="2021-02" db="EMBL/GenBank/DDBJ databases">
        <authorList>
            <person name="Dougan E. K."/>
            <person name="Rhodes N."/>
            <person name="Thang M."/>
            <person name="Chan C."/>
        </authorList>
    </citation>
    <scope>NUCLEOTIDE SEQUENCE</scope>
</reference>
<evidence type="ECO:0000313" key="3">
    <source>
        <dbReference type="Proteomes" id="UP000626109"/>
    </source>
</evidence>
<organism evidence="2 3">
    <name type="scientific">Polarella glacialis</name>
    <name type="common">Dinoflagellate</name>
    <dbReference type="NCBI Taxonomy" id="89957"/>
    <lineage>
        <taxon>Eukaryota</taxon>
        <taxon>Sar</taxon>
        <taxon>Alveolata</taxon>
        <taxon>Dinophyceae</taxon>
        <taxon>Suessiales</taxon>
        <taxon>Suessiaceae</taxon>
        <taxon>Polarella</taxon>
    </lineage>
</organism>